<accession>A0A2S5R9Z0</accession>
<dbReference type="Pfam" id="PF03382">
    <property type="entry name" value="DUF285"/>
    <property type="match status" value="1"/>
</dbReference>
<dbReference type="STRING" id="1399797.GCA_000518285_01047"/>
<dbReference type="EMBL" id="PHNE01000006">
    <property type="protein sequence ID" value="PPE04117.1"/>
    <property type="molecule type" value="Genomic_DNA"/>
</dbReference>
<gene>
    <name evidence="1" type="ORF">ELUCI_v1c08970</name>
</gene>
<proteinExistence type="predicted"/>
<reference evidence="1 2" key="1">
    <citation type="submission" date="2017-11" db="EMBL/GenBank/DDBJ databases">
        <title>Genome sequence of Entomoplasma lucivorax PIPN-2 (ATCC 49196).</title>
        <authorList>
            <person name="Lo W.-S."/>
            <person name="Gasparich G.E."/>
            <person name="Kuo C.-H."/>
        </authorList>
    </citation>
    <scope>NUCLEOTIDE SEQUENCE [LARGE SCALE GENOMIC DNA]</scope>
    <source>
        <strain evidence="1 2">PIPN-2</strain>
    </source>
</reference>
<dbReference type="AlphaFoldDB" id="A0A2S5R9Z0"/>
<dbReference type="PROSITE" id="PS51257">
    <property type="entry name" value="PROKAR_LIPOPROTEIN"/>
    <property type="match status" value="1"/>
</dbReference>
<dbReference type="InterPro" id="IPR005046">
    <property type="entry name" value="DUF285"/>
</dbReference>
<protein>
    <recommendedName>
        <fullName evidence="3">Lipoprotein</fullName>
    </recommendedName>
</protein>
<name>A0A2S5R9Z0_9MOLU</name>
<evidence type="ECO:0000313" key="1">
    <source>
        <dbReference type="EMBL" id="PPE04117.1"/>
    </source>
</evidence>
<keyword evidence="2" id="KW-1185">Reference proteome</keyword>
<evidence type="ECO:0008006" key="3">
    <source>
        <dbReference type="Google" id="ProtNLM"/>
    </source>
</evidence>
<dbReference type="NCBIfam" id="TIGR02167">
    <property type="entry name" value="Liste_lipo_26"/>
    <property type="match status" value="3"/>
</dbReference>
<evidence type="ECO:0000313" key="2">
    <source>
        <dbReference type="Proteomes" id="UP000237865"/>
    </source>
</evidence>
<sequence length="529" mass="60109">MKKIIMSLGTISTLGASVSSIVACQKSVKSQVEPIVNYNTFKLLVSKAKGVKLGTRTRPAFVQLQEAIAEAESLSKNSIFLEQAKIDKAWINLENAIQAFYNPNQHLTNNAELLKLIELGKATLRMDRVGHTKTAIDNLGLEIARAQIINLLEREQQAKIDYAVAFLNHAINTYKGVLTPKIDLQIVQYELEKNFYEIEEHWNVNALCDALNQEGIDVMDGITVSEVTIDPLLNEERLDIKKFVMSASSTSRFTGNIALYQVLNKACQNKTIYIEKLTGKIRSTEQSAPDETTEILNIGWDSHFIAHAMPIEIQKIPNYISPLITSLENLFDSKEKVDQRIVFNQNLANWNTRNITNMQGVFRGATRFNGDISTWNTANVITMENMFFSAWAFNQDLSKWDTSKVQDMSGMFCDTRAFNQDLSKWNTANVESMSQMFTSTKAFNQDLSDWNIAKVKNMSGMFQRAELFNTDLSKWNTANVKHMAMMFYQAQTFNQDISRWNVEGIVSFNFFAFASKLIPSHQPPKFRQL</sequence>
<dbReference type="Proteomes" id="UP000237865">
    <property type="component" value="Unassembled WGS sequence"/>
</dbReference>
<comment type="caution">
    <text evidence="1">The sequence shown here is derived from an EMBL/GenBank/DDBJ whole genome shotgun (WGS) entry which is preliminary data.</text>
</comment>
<dbReference type="InterPro" id="IPR011889">
    <property type="entry name" value="Liste_lipo_26"/>
</dbReference>
<dbReference type="RefSeq" id="WP_051437404.1">
    <property type="nucleotide sequence ID" value="NZ_PHNE01000006.1"/>
</dbReference>
<organism evidence="1 2">
    <name type="scientific">Williamsoniiplasma lucivorax</name>
    <dbReference type="NCBI Taxonomy" id="209274"/>
    <lineage>
        <taxon>Bacteria</taxon>
        <taxon>Bacillati</taxon>
        <taxon>Mycoplasmatota</taxon>
        <taxon>Mollicutes</taxon>
        <taxon>Entomoplasmatales</taxon>
        <taxon>Williamsoniiplasma</taxon>
    </lineage>
</organism>